<proteinExistence type="predicted"/>
<gene>
    <name evidence="2" type="ORF">H257_04994</name>
</gene>
<dbReference type="GeneID" id="20806990"/>
<accession>W4GTI9</accession>
<feature type="transmembrane region" description="Helical" evidence="1">
    <location>
        <begin position="170"/>
        <end position="187"/>
    </location>
</feature>
<sequence>MPLSFVVNFLEDAYSRLGPNGGLIVLNPHIPEEFRTEWFLTPKQHAVETIAFGFLYASIAWFCHSRAVKSEAWKALQPARAPTAVDWVCFVLATSSYAAAYYYKHIAPGSWRVAYMLQPCHVLTAWIAILSVLPGRWANYIFQVMVTLTWSSVVAMAFPDLSDYTHVGDMFNYWYEHALILVLPIVLSRTGRFTFLGNWHFIVLGYATTGLYHCVCLQVAALATNVNVATMAVRNQSASTGRCCERVPLIVECSRRLQSWHTWACTTAPCNMSCALCCILCTT</sequence>
<dbReference type="PANTHER" id="PTHR20948">
    <property type="entry name" value="TRANSMEMBRANE PROTEIN 164"/>
    <property type="match status" value="1"/>
</dbReference>
<evidence type="ECO:0000313" key="2">
    <source>
        <dbReference type="EMBL" id="ETV82324.1"/>
    </source>
</evidence>
<dbReference type="AlphaFoldDB" id="W4GTI9"/>
<name>W4GTI9_APHAT</name>
<keyword evidence="1" id="KW-1133">Transmembrane helix</keyword>
<organism evidence="2">
    <name type="scientific">Aphanomyces astaci</name>
    <name type="common">Crayfish plague agent</name>
    <dbReference type="NCBI Taxonomy" id="112090"/>
    <lineage>
        <taxon>Eukaryota</taxon>
        <taxon>Sar</taxon>
        <taxon>Stramenopiles</taxon>
        <taxon>Oomycota</taxon>
        <taxon>Saprolegniomycetes</taxon>
        <taxon>Saprolegniales</taxon>
        <taxon>Verrucalvaceae</taxon>
        <taxon>Aphanomyces</taxon>
    </lineage>
</organism>
<evidence type="ECO:0000256" key="1">
    <source>
        <dbReference type="SAM" id="Phobius"/>
    </source>
</evidence>
<feature type="transmembrane region" description="Helical" evidence="1">
    <location>
        <begin position="84"/>
        <end position="103"/>
    </location>
</feature>
<keyword evidence="1" id="KW-0812">Transmembrane</keyword>
<dbReference type="InterPro" id="IPR026508">
    <property type="entry name" value="TMEM164"/>
</dbReference>
<dbReference type="Pfam" id="PF14808">
    <property type="entry name" value="TMEM164"/>
    <property type="match status" value="1"/>
</dbReference>
<keyword evidence="1" id="KW-0472">Membrane</keyword>
<feature type="transmembrane region" description="Helical" evidence="1">
    <location>
        <begin position="140"/>
        <end position="158"/>
    </location>
</feature>
<dbReference type="VEuPathDB" id="FungiDB:H257_04994"/>
<dbReference type="EMBL" id="KI913122">
    <property type="protein sequence ID" value="ETV82324.1"/>
    <property type="molecule type" value="Genomic_DNA"/>
</dbReference>
<feature type="transmembrane region" description="Helical" evidence="1">
    <location>
        <begin position="115"/>
        <end position="133"/>
    </location>
</feature>
<reference evidence="2" key="1">
    <citation type="submission" date="2013-12" db="EMBL/GenBank/DDBJ databases">
        <title>The Genome Sequence of Aphanomyces astaci APO3.</title>
        <authorList>
            <consortium name="The Broad Institute Genomics Platform"/>
            <person name="Russ C."/>
            <person name="Tyler B."/>
            <person name="van West P."/>
            <person name="Dieguez-Uribeondo J."/>
            <person name="Young S.K."/>
            <person name="Zeng Q."/>
            <person name="Gargeya S."/>
            <person name="Fitzgerald M."/>
            <person name="Abouelleil A."/>
            <person name="Alvarado L."/>
            <person name="Chapman S.B."/>
            <person name="Gainer-Dewar J."/>
            <person name="Goldberg J."/>
            <person name="Griggs A."/>
            <person name="Gujja S."/>
            <person name="Hansen M."/>
            <person name="Howarth C."/>
            <person name="Imamovic A."/>
            <person name="Ireland A."/>
            <person name="Larimer J."/>
            <person name="McCowan C."/>
            <person name="Murphy C."/>
            <person name="Pearson M."/>
            <person name="Poon T.W."/>
            <person name="Priest M."/>
            <person name="Roberts A."/>
            <person name="Saif S."/>
            <person name="Shea T."/>
            <person name="Sykes S."/>
            <person name="Wortman J."/>
            <person name="Nusbaum C."/>
            <person name="Birren B."/>
        </authorList>
    </citation>
    <scope>NUCLEOTIDE SEQUENCE [LARGE SCALE GENOMIC DNA]</scope>
    <source>
        <strain evidence="2">APO3</strain>
    </source>
</reference>
<feature type="transmembrane region" description="Helical" evidence="1">
    <location>
        <begin position="45"/>
        <end position="63"/>
    </location>
</feature>
<dbReference type="RefSeq" id="XP_009827993.1">
    <property type="nucleotide sequence ID" value="XM_009829691.1"/>
</dbReference>
<dbReference type="OrthoDB" id="17328at2759"/>
<feature type="transmembrane region" description="Helical" evidence="1">
    <location>
        <begin position="199"/>
        <end position="223"/>
    </location>
</feature>
<protein>
    <submittedName>
        <fullName evidence="2">Uncharacterized protein</fullName>
    </submittedName>
</protein>
<dbReference type="PANTHER" id="PTHR20948:SF2">
    <property type="entry name" value="TRANSMEMBRANE PROTEIN 164"/>
    <property type="match status" value="1"/>
</dbReference>